<accession>A0A3Q9FUC6</accession>
<dbReference type="AlphaFoldDB" id="A0A3Q9FUC6"/>
<gene>
    <name evidence="3" type="ORF">EKH77_03390</name>
</gene>
<keyword evidence="4" id="KW-1185">Reference proteome</keyword>
<comment type="similarity">
    <text evidence="1">Belongs to the iron/ascorbate-dependent oxidoreductase family.</text>
</comment>
<organism evidence="3 4">
    <name type="scientific">Streptomyces luteoverticillatus</name>
    <name type="common">Streptoverticillium luteoverticillatus</name>
    <dbReference type="NCBI Taxonomy" id="66425"/>
    <lineage>
        <taxon>Bacteria</taxon>
        <taxon>Bacillati</taxon>
        <taxon>Actinomycetota</taxon>
        <taxon>Actinomycetes</taxon>
        <taxon>Kitasatosporales</taxon>
        <taxon>Streptomycetaceae</taxon>
        <taxon>Streptomyces</taxon>
    </lineage>
</organism>
<sequence>MVTTRHRPRPLNHPKMATGFDQVLHALRGRKPRRAAGLPGEPRWRAEFVARDAQGPRLGLQDFGYASHELSRGYGAVDDTALVGPVRLLTPDGLACLTEVCDRLESSAGTARFITTRRVRNADLMSAFINNMIRDKGFLLACSRLAGVPLIPHPLRIPTVQINYFEADGRADIVKWHHDGMDHVLTLQLNGYEDYDGGRFHYFLGRVDEFTGARQGDPRIREAPCGERGAALFLHGSRIYHAVTPVTRGRRVTVVVSFLCPYFARRDSNTFWHLAADDGIPATIPGWLRLKWPVRDPAMDYSLRAGSPVVTWEDLRG</sequence>
<dbReference type="Proteomes" id="UP000267900">
    <property type="component" value="Chromosome"/>
</dbReference>
<dbReference type="PROSITE" id="PS51471">
    <property type="entry name" value="FE2OG_OXY"/>
    <property type="match status" value="1"/>
</dbReference>
<name>A0A3Q9FUC6_STRLT</name>
<dbReference type="RefSeq" id="WP_126912951.1">
    <property type="nucleotide sequence ID" value="NZ_CP034587.1"/>
</dbReference>
<evidence type="ECO:0000313" key="4">
    <source>
        <dbReference type="Proteomes" id="UP000267900"/>
    </source>
</evidence>
<feature type="domain" description="Fe2OG dioxygenase" evidence="2">
    <location>
        <begin position="156"/>
        <end position="261"/>
    </location>
</feature>
<keyword evidence="1" id="KW-0560">Oxidoreductase</keyword>
<dbReference type="OrthoDB" id="8985754at2"/>
<proteinExistence type="inferred from homology"/>
<keyword evidence="1" id="KW-0479">Metal-binding</keyword>
<keyword evidence="1" id="KW-0408">Iron</keyword>
<dbReference type="GO" id="GO:0046872">
    <property type="term" value="F:metal ion binding"/>
    <property type="evidence" value="ECO:0007669"/>
    <property type="project" value="UniProtKB-KW"/>
</dbReference>
<evidence type="ECO:0000259" key="2">
    <source>
        <dbReference type="PROSITE" id="PS51471"/>
    </source>
</evidence>
<reference evidence="3 4" key="1">
    <citation type="submission" date="2018-12" db="EMBL/GenBank/DDBJ databases">
        <title>The whole draft genome of Streptomyce luteoverticillatus CGMCC 15060.</title>
        <authorList>
            <person name="Feng Z."/>
            <person name="Chen G."/>
            <person name="Zhang J."/>
            <person name="Zhu H."/>
            <person name="Yu X."/>
            <person name="Zhang W."/>
            <person name="Zhang X."/>
        </authorList>
    </citation>
    <scope>NUCLEOTIDE SEQUENCE [LARGE SCALE GENOMIC DNA]</scope>
    <source>
        <strain evidence="3 4">CGMCC 15060</strain>
    </source>
</reference>
<evidence type="ECO:0000313" key="3">
    <source>
        <dbReference type="EMBL" id="AZQ70386.1"/>
    </source>
</evidence>
<evidence type="ECO:0000256" key="1">
    <source>
        <dbReference type="RuleBase" id="RU003682"/>
    </source>
</evidence>
<dbReference type="EMBL" id="CP034587">
    <property type="protein sequence ID" value="AZQ70386.1"/>
    <property type="molecule type" value="Genomic_DNA"/>
</dbReference>
<protein>
    <submittedName>
        <fullName evidence="3">2OG-Fe(II) oxygenase</fullName>
    </submittedName>
</protein>
<dbReference type="InterPro" id="IPR005123">
    <property type="entry name" value="Oxoglu/Fe-dep_dioxygenase_dom"/>
</dbReference>
<dbReference type="Gene3D" id="2.60.120.620">
    <property type="entry name" value="q2cbj1_9rhob like domain"/>
    <property type="match status" value="1"/>
</dbReference>
<dbReference type="GO" id="GO:0016491">
    <property type="term" value="F:oxidoreductase activity"/>
    <property type="evidence" value="ECO:0007669"/>
    <property type="project" value="UniProtKB-KW"/>
</dbReference>